<dbReference type="InterPro" id="IPR035906">
    <property type="entry name" value="MetI-like_sf"/>
</dbReference>
<dbReference type="PROSITE" id="PS50928">
    <property type="entry name" value="ABC_TM1"/>
    <property type="match status" value="1"/>
</dbReference>
<feature type="domain" description="ABC transmembrane type-1" evidence="8">
    <location>
        <begin position="73"/>
        <end position="264"/>
    </location>
</feature>
<dbReference type="GO" id="GO:0055085">
    <property type="term" value="P:transmembrane transport"/>
    <property type="evidence" value="ECO:0007669"/>
    <property type="project" value="InterPro"/>
</dbReference>
<evidence type="ECO:0000313" key="10">
    <source>
        <dbReference type="Proteomes" id="UP000295391"/>
    </source>
</evidence>
<feature type="transmembrane region" description="Helical" evidence="7">
    <location>
        <begin position="72"/>
        <end position="97"/>
    </location>
</feature>
<evidence type="ECO:0000256" key="3">
    <source>
        <dbReference type="ARBA" id="ARBA00022475"/>
    </source>
</evidence>
<evidence type="ECO:0000259" key="8">
    <source>
        <dbReference type="PROSITE" id="PS50928"/>
    </source>
</evidence>
<keyword evidence="5 7" id="KW-1133">Transmembrane helix</keyword>
<evidence type="ECO:0000313" key="9">
    <source>
        <dbReference type="EMBL" id="TDQ62079.1"/>
    </source>
</evidence>
<dbReference type="EMBL" id="SNYR01000003">
    <property type="protein sequence ID" value="TDQ62079.1"/>
    <property type="molecule type" value="Genomic_DNA"/>
</dbReference>
<accession>A0A4R6VK66</accession>
<keyword evidence="4 7" id="KW-0812">Transmembrane</keyword>
<proteinExistence type="inferred from homology"/>
<dbReference type="PANTHER" id="PTHR43744:SF12">
    <property type="entry name" value="ABC TRANSPORTER PERMEASE PROTEIN MG189-RELATED"/>
    <property type="match status" value="1"/>
</dbReference>
<evidence type="ECO:0000256" key="2">
    <source>
        <dbReference type="ARBA" id="ARBA00022448"/>
    </source>
</evidence>
<dbReference type="GO" id="GO:0005886">
    <property type="term" value="C:plasma membrane"/>
    <property type="evidence" value="ECO:0007669"/>
    <property type="project" value="UniProtKB-SubCell"/>
</dbReference>
<comment type="caution">
    <text evidence="9">The sequence shown here is derived from an EMBL/GenBank/DDBJ whole genome shotgun (WGS) entry which is preliminary data.</text>
</comment>
<dbReference type="SUPFAM" id="SSF161098">
    <property type="entry name" value="MetI-like"/>
    <property type="match status" value="1"/>
</dbReference>
<gene>
    <name evidence="9" type="ORF">ATL17_3183</name>
</gene>
<dbReference type="Pfam" id="PF00528">
    <property type="entry name" value="BPD_transp_1"/>
    <property type="match status" value="1"/>
</dbReference>
<evidence type="ECO:0000256" key="5">
    <source>
        <dbReference type="ARBA" id="ARBA00022989"/>
    </source>
</evidence>
<comment type="similarity">
    <text evidence="7">Belongs to the binding-protein-dependent transport system permease family.</text>
</comment>
<dbReference type="PANTHER" id="PTHR43744">
    <property type="entry name" value="ABC TRANSPORTER PERMEASE PROTEIN MG189-RELATED-RELATED"/>
    <property type="match status" value="1"/>
</dbReference>
<keyword evidence="6 7" id="KW-0472">Membrane</keyword>
<evidence type="ECO:0000256" key="4">
    <source>
        <dbReference type="ARBA" id="ARBA00022692"/>
    </source>
</evidence>
<evidence type="ECO:0000256" key="1">
    <source>
        <dbReference type="ARBA" id="ARBA00004651"/>
    </source>
</evidence>
<feature type="transmembrane region" description="Helical" evidence="7">
    <location>
        <begin position="186"/>
        <end position="210"/>
    </location>
</feature>
<reference evidence="9 10" key="1">
    <citation type="submission" date="2019-03" db="EMBL/GenBank/DDBJ databases">
        <title>Genomic Encyclopedia of Type Strains, Phase III (KMG-III): the genomes of soil and plant-associated and newly described type strains.</title>
        <authorList>
            <person name="Whitman W."/>
        </authorList>
    </citation>
    <scope>NUCLEOTIDE SEQUENCE [LARGE SCALE GENOMIC DNA]</scope>
    <source>
        <strain evidence="9 10">CGMCC 1.7002</strain>
    </source>
</reference>
<dbReference type="Proteomes" id="UP000295391">
    <property type="component" value="Unassembled WGS sequence"/>
</dbReference>
<keyword evidence="3" id="KW-1003">Cell membrane</keyword>
<dbReference type="AlphaFoldDB" id="A0A4R6VK66"/>
<sequence length="277" mass="31570">MATNLFPKTRKLAFFMHLFLGAYAVMILFPLSWMFIGALKSQREMFTNPIGLPESPNWSKFAEAWDAGVRDYFLNSVIVSFFSVLLIVFISAMVAYALARMEFPFRRTLYLLIILCFAIPMHAVLVPVYVLLSETNLLNTHLGLILPYAAFGLPFSVILMYSFFYEFPSELEEAAKLDGCGPWRRLWYVVLPLSKPILVSVAIFNLVSVWNEFLLATIVMTSREVQTLPLGLVRFRDQYATDWPGMLAAITMGSLPLLIIFMLFQKYFVKSMAGMGK</sequence>
<keyword evidence="2 7" id="KW-0813">Transport</keyword>
<dbReference type="CDD" id="cd06261">
    <property type="entry name" value="TM_PBP2"/>
    <property type="match status" value="1"/>
</dbReference>
<dbReference type="Gene3D" id="1.10.3720.10">
    <property type="entry name" value="MetI-like"/>
    <property type="match status" value="1"/>
</dbReference>
<evidence type="ECO:0000256" key="6">
    <source>
        <dbReference type="ARBA" id="ARBA00023136"/>
    </source>
</evidence>
<keyword evidence="10" id="KW-1185">Reference proteome</keyword>
<evidence type="ECO:0000256" key="7">
    <source>
        <dbReference type="RuleBase" id="RU363032"/>
    </source>
</evidence>
<feature type="transmembrane region" description="Helical" evidence="7">
    <location>
        <begin position="144"/>
        <end position="165"/>
    </location>
</feature>
<protein>
    <submittedName>
        <fullName evidence="9">Carbohydrate ABC transporter membrane protein 2 (CUT1 family)</fullName>
    </submittedName>
</protein>
<organism evidence="9 10">
    <name type="scientific">Maritalea mobilis</name>
    <dbReference type="NCBI Taxonomy" id="483324"/>
    <lineage>
        <taxon>Bacteria</taxon>
        <taxon>Pseudomonadati</taxon>
        <taxon>Pseudomonadota</taxon>
        <taxon>Alphaproteobacteria</taxon>
        <taxon>Hyphomicrobiales</taxon>
        <taxon>Devosiaceae</taxon>
        <taxon>Maritalea</taxon>
    </lineage>
</organism>
<name>A0A4R6VK66_9HYPH</name>
<dbReference type="InterPro" id="IPR000515">
    <property type="entry name" value="MetI-like"/>
</dbReference>
<comment type="subcellular location">
    <subcellularLocation>
        <location evidence="1 7">Cell membrane</location>
        <topology evidence="1 7">Multi-pass membrane protein</topology>
    </subcellularLocation>
</comment>
<dbReference type="RefSeq" id="WP_208111226.1">
    <property type="nucleotide sequence ID" value="NZ_SNYR01000003.1"/>
</dbReference>
<feature type="transmembrane region" description="Helical" evidence="7">
    <location>
        <begin position="12"/>
        <end position="36"/>
    </location>
</feature>
<feature type="transmembrane region" description="Helical" evidence="7">
    <location>
        <begin position="243"/>
        <end position="264"/>
    </location>
</feature>
<feature type="transmembrane region" description="Helical" evidence="7">
    <location>
        <begin position="109"/>
        <end position="132"/>
    </location>
</feature>